<dbReference type="Gene3D" id="3.40.50.720">
    <property type="entry name" value="NAD(P)-binding Rossmann-like Domain"/>
    <property type="match status" value="1"/>
</dbReference>
<dbReference type="RefSeq" id="WP_034613325.1">
    <property type="nucleotide sequence ID" value="NZ_JSUM01000003.1"/>
</dbReference>
<keyword evidence="1" id="KW-0560">Oxidoreductase</keyword>
<feature type="domain" description="Mannitol dehydrogenase N-terminal" evidence="2">
    <location>
        <begin position="40"/>
        <end position="307"/>
    </location>
</feature>
<dbReference type="STRING" id="505317.OA57_03200"/>
<dbReference type="Proteomes" id="UP000030380">
    <property type="component" value="Unassembled WGS sequence"/>
</dbReference>
<name>A0A0A3API3_9PAST</name>
<dbReference type="InterPro" id="IPR036291">
    <property type="entry name" value="NAD(P)-bd_dom_sf"/>
</dbReference>
<dbReference type="GO" id="GO:0016616">
    <property type="term" value="F:oxidoreductase activity, acting on the CH-OH group of donors, NAD or NADP as acceptor"/>
    <property type="evidence" value="ECO:0007669"/>
    <property type="project" value="TreeGrafter"/>
</dbReference>
<keyword evidence="4" id="KW-0223">Dioxygenase</keyword>
<reference evidence="4 5" key="1">
    <citation type="submission" date="2014-11" db="EMBL/GenBank/DDBJ databases">
        <title>Draft genome sequence of Chelonobacter oris 1662T, associated with respiratory disease in Hermann's Tortoises.</title>
        <authorList>
            <person name="Kudirkiene E."/>
            <person name="Hansen M.J."/>
            <person name="Bojesen A.M."/>
        </authorList>
    </citation>
    <scope>NUCLEOTIDE SEQUENCE [LARGE SCALE GENOMIC DNA]</scope>
    <source>
        <strain evidence="4 5">1662</strain>
    </source>
</reference>
<dbReference type="InterPro" id="IPR008927">
    <property type="entry name" value="6-PGluconate_DH-like_C_sf"/>
</dbReference>
<evidence type="ECO:0000256" key="1">
    <source>
        <dbReference type="ARBA" id="ARBA00023002"/>
    </source>
</evidence>
<protein>
    <submittedName>
        <fullName evidence="4">Dioxygenase</fullName>
    </submittedName>
</protein>
<keyword evidence="5" id="KW-1185">Reference proteome</keyword>
<dbReference type="Pfam" id="PF01232">
    <property type="entry name" value="Mannitol_dh"/>
    <property type="match status" value="1"/>
</dbReference>
<dbReference type="Gene3D" id="1.10.1040.10">
    <property type="entry name" value="N-(1-d-carboxylethyl)-l-norvaline Dehydrogenase, domain 2"/>
    <property type="match status" value="1"/>
</dbReference>
<evidence type="ECO:0000259" key="3">
    <source>
        <dbReference type="Pfam" id="PF08125"/>
    </source>
</evidence>
<feature type="domain" description="Mannitol dehydrogenase C-terminal" evidence="3">
    <location>
        <begin position="318"/>
        <end position="518"/>
    </location>
</feature>
<dbReference type="SUPFAM" id="SSF48179">
    <property type="entry name" value="6-phosphogluconate dehydrogenase C-terminal domain-like"/>
    <property type="match status" value="1"/>
</dbReference>
<dbReference type="InterPro" id="IPR013328">
    <property type="entry name" value="6PGD_dom2"/>
</dbReference>
<evidence type="ECO:0000313" key="5">
    <source>
        <dbReference type="Proteomes" id="UP000030380"/>
    </source>
</evidence>
<dbReference type="AlphaFoldDB" id="A0A0A3API3"/>
<evidence type="ECO:0000259" key="2">
    <source>
        <dbReference type="Pfam" id="PF01232"/>
    </source>
</evidence>
<dbReference type="OrthoDB" id="271711at2"/>
<gene>
    <name evidence="4" type="ORF">OA57_03200</name>
</gene>
<dbReference type="InterPro" id="IPR013131">
    <property type="entry name" value="Mannitol_DH_N"/>
</dbReference>
<dbReference type="EMBL" id="JSUM01000003">
    <property type="protein sequence ID" value="KGQ71246.1"/>
    <property type="molecule type" value="Genomic_DNA"/>
</dbReference>
<comment type="caution">
    <text evidence="4">The sequence shown here is derived from an EMBL/GenBank/DDBJ whole genome shotgun (WGS) entry which is preliminary data.</text>
</comment>
<dbReference type="GO" id="GO:0051213">
    <property type="term" value="F:dioxygenase activity"/>
    <property type="evidence" value="ECO:0007669"/>
    <property type="project" value="UniProtKB-KW"/>
</dbReference>
<dbReference type="InterPro" id="IPR050988">
    <property type="entry name" value="Mannitol_DH/Oxidoreductase"/>
</dbReference>
<dbReference type="InterPro" id="IPR013118">
    <property type="entry name" value="Mannitol_DH_C"/>
</dbReference>
<organism evidence="4 5">
    <name type="scientific">Chelonobacter oris</name>
    <dbReference type="NCBI Taxonomy" id="505317"/>
    <lineage>
        <taxon>Bacteria</taxon>
        <taxon>Pseudomonadati</taxon>
        <taxon>Pseudomonadota</taxon>
        <taxon>Gammaproteobacteria</taxon>
        <taxon>Pasteurellales</taxon>
        <taxon>Pasteurellaceae</taxon>
        <taxon>Chelonobacter</taxon>
    </lineage>
</organism>
<proteinExistence type="predicted"/>
<accession>A0A0A3API3</accession>
<dbReference type="Pfam" id="PF08125">
    <property type="entry name" value="Mannitol_dh_C"/>
    <property type="match status" value="1"/>
</dbReference>
<dbReference type="PANTHER" id="PTHR43362">
    <property type="entry name" value="MANNITOL DEHYDROGENASE DSF1-RELATED"/>
    <property type="match status" value="1"/>
</dbReference>
<dbReference type="PANTHER" id="PTHR43362:SF1">
    <property type="entry name" value="MANNITOL DEHYDROGENASE 2-RELATED"/>
    <property type="match status" value="1"/>
</dbReference>
<sequence length="534" mass="59846">MQLSYNGLANQADWRHKGYILPEYNVSDIAKNTQQNPIWLHLGAGNIFRAFLANLQQRLLNQGAADRGIIVADGFDYEIIEKAYRPFDNLSIFVRLKNDHSVNKIVIGSISESLRMDPSFTDDFARLNTVFTAPSLQMVSLTITEKGYVIKNQDGEYFQAVKFDLQNGSDHPQSYIGKIVALLFARFRNGAQPLAVVSMDNMSKNGSKLEKVILEFADQWRQAGVVPAAFIDYLSSDKISFPWSMIDKITPRPDTEIQQLLQSDGIPNLAPMITSKNTYVAPFVNAEELEYLAIEDNFPNGRPALEKVGVIFTDRDTVDKIETMKVTTCLNPIHTGLAVFGCLLGFSTIFAEMRDPDLSALAKRIGYQEGLPVVIDPKIINPKQFIDEVINIRLSNDFIPDTPQRIASDTSQKLSIRFGETLKAYLRDNKDIQSLTAIPLVFAGWLRYLIAIDDQGNTFENSPDPLLNQLKNHISCAKLGQSVSAETLRPILSDKNIFGIDLYEIGLAEKVTQYLNEMLLGKGAVRATLQKYIY</sequence>
<dbReference type="SUPFAM" id="SSF51735">
    <property type="entry name" value="NAD(P)-binding Rossmann-fold domains"/>
    <property type="match status" value="1"/>
</dbReference>
<evidence type="ECO:0000313" key="4">
    <source>
        <dbReference type="EMBL" id="KGQ71246.1"/>
    </source>
</evidence>